<comment type="subcellular location">
    <subcellularLocation>
        <location evidence="7">Cytoplasm</location>
    </subcellularLocation>
</comment>
<keyword evidence="4 7" id="KW-0276">Fatty acid metabolism</keyword>
<comment type="function">
    <text evidence="7">Carrier of the growing fatty acid chain in fatty acid biosynthesis.</text>
</comment>
<evidence type="ECO:0000256" key="7">
    <source>
        <dbReference type="HAMAP-Rule" id="MF_01217"/>
    </source>
</evidence>
<dbReference type="InterPro" id="IPR036736">
    <property type="entry name" value="ACP-like_sf"/>
</dbReference>
<dbReference type="RefSeq" id="WP_126916863.1">
    <property type="nucleotide sequence ID" value="NZ_CP034587.1"/>
</dbReference>
<dbReference type="Proteomes" id="UP000267900">
    <property type="component" value="Chromosome"/>
</dbReference>
<accession>A0A3S9PPS7</accession>
<dbReference type="PROSITE" id="PS50075">
    <property type="entry name" value="CARRIER"/>
    <property type="match status" value="1"/>
</dbReference>
<dbReference type="InterPro" id="IPR003231">
    <property type="entry name" value="ACP"/>
</dbReference>
<evidence type="ECO:0000256" key="5">
    <source>
        <dbReference type="ARBA" id="ARBA00023098"/>
    </source>
</evidence>
<dbReference type="GO" id="GO:0009245">
    <property type="term" value="P:lipid A biosynthetic process"/>
    <property type="evidence" value="ECO:0007669"/>
    <property type="project" value="TreeGrafter"/>
</dbReference>
<keyword evidence="5 7" id="KW-0443">Lipid metabolism</keyword>
<evidence type="ECO:0000256" key="4">
    <source>
        <dbReference type="ARBA" id="ARBA00022832"/>
    </source>
</evidence>
<keyword evidence="10" id="KW-1185">Reference proteome</keyword>
<protein>
    <recommendedName>
        <fullName evidence="7">Acyl carrier protein</fullName>
        <shortName evidence="7">ACP</shortName>
    </recommendedName>
</protein>
<dbReference type="HAMAP" id="MF_01217">
    <property type="entry name" value="Acyl_carrier"/>
    <property type="match status" value="1"/>
</dbReference>
<dbReference type="PANTHER" id="PTHR20863">
    <property type="entry name" value="ACYL CARRIER PROTEIN"/>
    <property type="match status" value="1"/>
</dbReference>
<comment type="PTM">
    <text evidence="7">4'-phosphopantetheine is transferred from CoA to a specific serine of apo-ACP by AcpS. This modification is essential for activity because fatty acids are bound in thioester linkage to the sulfhydryl of the prosthetic group.</text>
</comment>
<dbReference type="GO" id="GO:0000036">
    <property type="term" value="F:acyl carrier activity"/>
    <property type="evidence" value="ECO:0007669"/>
    <property type="project" value="UniProtKB-UniRule"/>
</dbReference>
<organism evidence="9 10">
    <name type="scientific">Streptomyces luteoverticillatus</name>
    <name type="common">Streptoverticillium luteoverticillatus</name>
    <dbReference type="NCBI Taxonomy" id="66425"/>
    <lineage>
        <taxon>Bacteria</taxon>
        <taxon>Bacillati</taxon>
        <taxon>Actinomycetota</taxon>
        <taxon>Actinomycetes</taxon>
        <taxon>Kitasatosporales</taxon>
        <taxon>Streptomycetaceae</taxon>
        <taxon>Streptomyces</taxon>
    </lineage>
</organism>
<dbReference type="InterPro" id="IPR009081">
    <property type="entry name" value="PP-bd_ACP"/>
</dbReference>
<gene>
    <name evidence="7" type="primary">acpP</name>
    <name evidence="9" type="ORF">EKH77_26930</name>
</gene>
<evidence type="ECO:0000313" key="9">
    <source>
        <dbReference type="EMBL" id="AZQ74360.1"/>
    </source>
</evidence>
<dbReference type="NCBIfam" id="NF002148">
    <property type="entry name" value="PRK00982.1-2"/>
    <property type="match status" value="1"/>
</dbReference>
<reference evidence="9 10" key="1">
    <citation type="submission" date="2018-12" db="EMBL/GenBank/DDBJ databases">
        <title>The whole draft genome of Streptomyce luteoverticillatus CGMCC 15060.</title>
        <authorList>
            <person name="Feng Z."/>
            <person name="Chen G."/>
            <person name="Zhang J."/>
            <person name="Zhu H."/>
            <person name="Yu X."/>
            <person name="Zhang W."/>
            <person name="Zhang X."/>
        </authorList>
    </citation>
    <scope>NUCLEOTIDE SEQUENCE [LARGE SCALE GENOMIC DNA]</scope>
    <source>
        <strain evidence="9 10">CGMCC 15060</strain>
    </source>
</reference>
<evidence type="ECO:0000256" key="3">
    <source>
        <dbReference type="ARBA" id="ARBA00022553"/>
    </source>
</evidence>
<dbReference type="Gene3D" id="1.10.1200.10">
    <property type="entry name" value="ACP-like"/>
    <property type="match status" value="1"/>
</dbReference>
<keyword evidence="2 7" id="KW-0444">Lipid biosynthesis</keyword>
<sequence>MDIEERVKNIVAAQFGIPVGELTNDASFINDLGGDEQGVKELFTAPEKEFGVEISGEEAEKIRTIRDAIMYVSYSG</sequence>
<dbReference type="GO" id="GO:0005829">
    <property type="term" value="C:cytosol"/>
    <property type="evidence" value="ECO:0007669"/>
    <property type="project" value="TreeGrafter"/>
</dbReference>
<dbReference type="SUPFAM" id="SSF47336">
    <property type="entry name" value="ACP-like"/>
    <property type="match status" value="1"/>
</dbReference>
<evidence type="ECO:0000256" key="2">
    <source>
        <dbReference type="ARBA" id="ARBA00022516"/>
    </source>
</evidence>
<evidence type="ECO:0000313" key="10">
    <source>
        <dbReference type="Proteomes" id="UP000267900"/>
    </source>
</evidence>
<dbReference type="AlphaFoldDB" id="A0A3S9PPS7"/>
<dbReference type="UniPathway" id="UPA00094"/>
<evidence type="ECO:0000259" key="8">
    <source>
        <dbReference type="PROSITE" id="PS50075"/>
    </source>
</evidence>
<keyword evidence="6 7" id="KW-0275">Fatty acid biosynthesis</keyword>
<dbReference type="EMBL" id="CP034587">
    <property type="protein sequence ID" value="AZQ74360.1"/>
    <property type="molecule type" value="Genomic_DNA"/>
</dbReference>
<dbReference type="Pfam" id="PF00550">
    <property type="entry name" value="PP-binding"/>
    <property type="match status" value="1"/>
</dbReference>
<dbReference type="GO" id="GO:0016020">
    <property type="term" value="C:membrane"/>
    <property type="evidence" value="ECO:0007669"/>
    <property type="project" value="GOC"/>
</dbReference>
<evidence type="ECO:0000256" key="6">
    <source>
        <dbReference type="ARBA" id="ARBA00023160"/>
    </source>
</evidence>
<evidence type="ECO:0000256" key="1">
    <source>
        <dbReference type="ARBA" id="ARBA00022450"/>
    </source>
</evidence>
<keyword evidence="1 7" id="KW-0596">Phosphopantetheine</keyword>
<name>A0A3S9PPS7_STRLT</name>
<dbReference type="PANTHER" id="PTHR20863:SF76">
    <property type="entry name" value="CARRIER DOMAIN-CONTAINING PROTEIN"/>
    <property type="match status" value="1"/>
</dbReference>
<comment type="caution">
    <text evidence="7">Lacks conserved residue(s) required for the propagation of feature annotation.</text>
</comment>
<comment type="similarity">
    <text evidence="7">Belongs to the acyl carrier protein (ACP) family.</text>
</comment>
<keyword evidence="7" id="KW-0963">Cytoplasm</keyword>
<comment type="pathway">
    <text evidence="7">Lipid metabolism; fatty acid biosynthesis.</text>
</comment>
<proteinExistence type="inferred from homology"/>
<keyword evidence="3 7" id="KW-0597">Phosphoprotein</keyword>
<dbReference type="OrthoDB" id="9804551at2"/>
<feature type="domain" description="Carrier" evidence="8">
    <location>
        <begin position="1"/>
        <end position="76"/>
    </location>
</feature>
<dbReference type="GO" id="GO:0000035">
    <property type="term" value="F:acyl binding"/>
    <property type="evidence" value="ECO:0007669"/>
    <property type="project" value="TreeGrafter"/>
</dbReference>